<dbReference type="Gene3D" id="3.10.450.350">
    <property type="match status" value="1"/>
</dbReference>
<organism evidence="10 11">
    <name type="scientific">Notoacmeibacter ruber</name>
    <dbReference type="NCBI Taxonomy" id="2670375"/>
    <lineage>
        <taxon>Bacteria</taxon>
        <taxon>Pseudomonadati</taxon>
        <taxon>Pseudomonadota</taxon>
        <taxon>Alphaproteobacteria</taxon>
        <taxon>Hyphomicrobiales</taxon>
        <taxon>Notoacmeibacteraceae</taxon>
        <taxon>Notoacmeibacter</taxon>
    </lineage>
</organism>
<reference evidence="10 11" key="1">
    <citation type="submission" date="2018-10" db="EMBL/GenBank/DDBJ databases">
        <title>Notoacmeibacter sp. M2BS9Y-3-1, whole genome shotgun sequence.</title>
        <authorList>
            <person name="Tuo L."/>
        </authorList>
    </citation>
    <scope>NUCLEOTIDE SEQUENCE [LARGE SCALE GENOMIC DNA]</scope>
    <source>
        <strain evidence="10 11">M2BS9Y-3-1</strain>
    </source>
</reference>
<accession>A0A3L7JGD4</accession>
<proteinExistence type="predicted"/>
<keyword evidence="2" id="KW-0645">Protease</keyword>
<feature type="region of interest" description="Disordered" evidence="7">
    <location>
        <begin position="72"/>
        <end position="97"/>
    </location>
</feature>
<evidence type="ECO:0000259" key="9">
    <source>
        <dbReference type="Pfam" id="PF01551"/>
    </source>
</evidence>
<evidence type="ECO:0000256" key="4">
    <source>
        <dbReference type="ARBA" id="ARBA00022801"/>
    </source>
</evidence>
<evidence type="ECO:0000256" key="2">
    <source>
        <dbReference type="ARBA" id="ARBA00022670"/>
    </source>
</evidence>
<keyword evidence="8" id="KW-0812">Transmembrane</keyword>
<keyword evidence="8" id="KW-0472">Membrane</keyword>
<dbReference type="InterPro" id="IPR011055">
    <property type="entry name" value="Dup_hybrid_motif"/>
</dbReference>
<evidence type="ECO:0000256" key="8">
    <source>
        <dbReference type="SAM" id="Phobius"/>
    </source>
</evidence>
<evidence type="ECO:0000256" key="6">
    <source>
        <dbReference type="ARBA" id="ARBA00023049"/>
    </source>
</evidence>
<keyword evidence="11" id="KW-1185">Reference proteome</keyword>
<feature type="transmembrane region" description="Helical" evidence="8">
    <location>
        <begin position="35"/>
        <end position="58"/>
    </location>
</feature>
<evidence type="ECO:0000313" key="10">
    <source>
        <dbReference type="EMBL" id="RLQ89560.1"/>
    </source>
</evidence>
<dbReference type="InterPro" id="IPR050570">
    <property type="entry name" value="Cell_wall_metabolism_enzyme"/>
</dbReference>
<dbReference type="GO" id="GO:0046872">
    <property type="term" value="F:metal ion binding"/>
    <property type="evidence" value="ECO:0007669"/>
    <property type="project" value="UniProtKB-KW"/>
</dbReference>
<evidence type="ECO:0000256" key="1">
    <source>
        <dbReference type="ARBA" id="ARBA00001947"/>
    </source>
</evidence>
<keyword evidence="4" id="KW-0378">Hydrolase</keyword>
<dbReference type="GO" id="GO:0004222">
    <property type="term" value="F:metalloendopeptidase activity"/>
    <property type="evidence" value="ECO:0007669"/>
    <property type="project" value="TreeGrafter"/>
</dbReference>
<dbReference type="Gene3D" id="2.70.70.10">
    <property type="entry name" value="Glucose Permease (Domain IIA)"/>
    <property type="match status" value="1"/>
</dbReference>
<feature type="domain" description="M23ase beta-sheet core" evidence="9">
    <location>
        <begin position="511"/>
        <end position="607"/>
    </location>
</feature>
<comment type="caution">
    <text evidence="10">The sequence shown here is derived from an EMBL/GenBank/DDBJ whole genome shotgun (WGS) entry which is preliminary data.</text>
</comment>
<dbReference type="PANTHER" id="PTHR21666:SF288">
    <property type="entry name" value="CELL DIVISION PROTEIN YTFB"/>
    <property type="match status" value="1"/>
</dbReference>
<protein>
    <submittedName>
        <fullName evidence="10">M23 family metallopeptidase</fullName>
    </submittedName>
</protein>
<keyword evidence="8" id="KW-1133">Transmembrane helix</keyword>
<name>A0A3L7JGD4_9HYPH</name>
<sequence>MKGQREITSWLGDQPPIRGDGSASVRDRREISARWLSGTVLTGMTSCILMGVALTGAMEGREVLATPPELWNRTTSHQPHRITTTHRLLPPPAPRAPISDKRLEVATLQRENKTEVVRMASFAYSDLRLAANYSRPADYPPFDPMQLFATTKMKGESEPTGEIYGAKIENAVTLRLSDFPLGKSEYDTDSELSVEEVETVVRDTGGLLVAEGDTQVAALPFVNPQRFGETDPIKALLGAIPDNARIVPENVSIAYQDHMGRPSFSESILKAEQEVPIGTLLAQSGYDGADAKGMSEAVSTLLRGDTLKAGSIIRVGLEEDGSDSHIVRMSLYDGRDHILTVALDDRRQYVPAEEPSRTPTLELAYASAEGSSQARALPTRTNLPTAYDAIWQATSGEGLSREMTRELLRILSADVDFQAPIQPDDRITVLYSHPEEDGEASEDSVLLYVNVDMNGKERGFYRFTTQDGETDFFDSEGRSARQFLLRNPCPKGRFTSGFGMRRHPVLGYSRLHSGVDWAAPRGTPIIASGNGVIEKAGWAGGYGRQTVIRHANGYKSSYNHQSAIAKGVKQGARVTQGQIIGYVGSTGLSTGPHLHYEVMVNGSKVDPMRVRLPNGLVLKEDELARFATERSRIEAILRQRESQQVAAATN</sequence>
<comment type="cofactor">
    <cofactor evidence="1">
        <name>Zn(2+)</name>
        <dbReference type="ChEBI" id="CHEBI:29105"/>
    </cofactor>
</comment>
<keyword evidence="6" id="KW-0482">Metalloprotease</keyword>
<dbReference type="Proteomes" id="UP000281094">
    <property type="component" value="Unassembled WGS sequence"/>
</dbReference>
<dbReference type="Pfam" id="PF01551">
    <property type="entry name" value="Peptidase_M23"/>
    <property type="match status" value="1"/>
</dbReference>
<dbReference type="EMBL" id="RCWN01000001">
    <property type="protein sequence ID" value="RLQ89560.1"/>
    <property type="molecule type" value="Genomic_DNA"/>
</dbReference>
<dbReference type="RefSeq" id="WP_121646518.1">
    <property type="nucleotide sequence ID" value="NZ_RCWN01000001.1"/>
</dbReference>
<dbReference type="CDD" id="cd12797">
    <property type="entry name" value="M23_peptidase"/>
    <property type="match status" value="1"/>
</dbReference>
<dbReference type="InterPro" id="IPR016047">
    <property type="entry name" value="M23ase_b-sheet_dom"/>
</dbReference>
<gene>
    <name evidence="10" type="ORF">D8780_10470</name>
</gene>
<dbReference type="GO" id="GO:0006508">
    <property type="term" value="P:proteolysis"/>
    <property type="evidence" value="ECO:0007669"/>
    <property type="project" value="UniProtKB-KW"/>
</dbReference>
<dbReference type="PANTHER" id="PTHR21666">
    <property type="entry name" value="PEPTIDASE-RELATED"/>
    <property type="match status" value="1"/>
</dbReference>
<keyword evidence="5" id="KW-0862">Zinc</keyword>
<evidence type="ECO:0000256" key="3">
    <source>
        <dbReference type="ARBA" id="ARBA00022723"/>
    </source>
</evidence>
<evidence type="ECO:0000313" key="11">
    <source>
        <dbReference type="Proteomes" id="UP000281094"/>
    </source>
</evidence>
<keyword evidence="3" id="KW-0479">Metal-binding</keyword>
<dbReference type="AlphaFoldDB" id="A0A3L7JGD4"/>
<evidence type="ECO:0000256" key="5">
    <source>
        <dbReference type="ARBA" id="ARBA00022833"/>
    </source>
</evidence>
<feature type="region of interest" description="Disordered" evidence="7">
    <location>
        <begin position="1"/>
        <end position="25"/>
    </location>
</feature>
<dbReference type="SUPFAM" id="SSF51261">
    <property type="entry name" value="Duplicated hybrid motif"/>
    <property type="match status" value="1"/>
</dbReference>
<evidence type="ECO:0000256" key="7">
    <source>
        <dbReference type="SAM" id="MobiDB-lite"/>
    </source>
</evidence>